<sequence length="766" mass="85606">MWLSISSRIGSVRPVRCIIVSALCGLIPRVARISAARYKMTGIPSIVHQAPKRTLEDSTSDNTKRIKLDDNSGESPSTGISFASPHIGDMVDLVAARKLVTEQDVGITAFVDPSIPGFTGILKTRFTDFQVNEVTLDGQIVHLQSTDPPQDINKAGDEAKEEVKDEEQGFAELTELIQDTDFIASFKGLIDSLKNGAVPAEESSVAVTDGNEDGDVKNNDDTEPTTATKSTPTGSLTCNISDKSVRRQVHMIIKRHFGDLIETQGGESSIVFVPQGKDSGKRSDRRQGKGQKKGWNKRGPTKRDWEARGGQYCEFTLYKENKDTINAINMIAKTLRVNSKTFSYAGTKDKRAVTTQKITACRVNAERLSHLNRCLRGMALGDFRYRPDQIVLGDLSGNHFKIVLREVQMESQLMLEKAMESLRCNGFINYFGMQRFGTRSTPTYAVGISCLKGDFEKAVNEVMDIKEGEREEFVKARQHWKEHRDPEAALELFPKACLAERSIIGFFKNTGRLNDYLNALEAIPRNLRTLYLHAYQSLVWNNMASERLRMYGAKPVLGDIVELSGQDDSEELDDSTADGLGNEDAVAALSELEAKSKKRDVQVAILETDEDLTKYTMDDVVLPLPGHSVTYPANEIKDKYVNFMAQHGLDPHNMVRKQKTFSLPGSYRKILAKPKHFDWKLLRYDDPEMDLQLTDMDRVAGKPEPESKDDGKRVAVVLDFTLASSQYATMALRECMKVDTTSAHHEQLAQYYGSQRTQTKETVESV</sequence>
<dbReference type="Pfam" id="PF01142">
    <property type="entry name" value="TruD"/>
    <property type="match status" value="1"/>
</dbReference>
<dbReference type="FunCoup" id="A0A0L0H8X4">
    <property type="interactions" value="752"/>
</dbReference>
<evidence type="ECO:0000259" key="5">
    <source>
        <dbReference type="PROSITE" id="PS50984"/>
    </source>
</evidence>
<feature type="region of interest" description="Disordered" evidence="4">
    <location>
        <begin position="51"/>
        <end position="80"/>
    </location>
</feature>
<dbReference type="VEuPathDB" id="FungiDB:SPPG_07372"/>
<feature type="compositionally biased region" description="Basic residues" evidence="4">
    <location>
        <begin position="288"/>
        <end position="300"/>
    </location>
</feature>
<dbReference type="RefSeq" id="XP_016605491.1">
    <property type="nucleotide sequence ID" value="XM_016755536.1"/>
</dbReference>
<dbReference type="OrthoDB" id="447290at2759"/>
<dbReference type="CDD" id="cd02576">
    <property type="entry name" value="PseudoU_synth_ScPUS7"/>
    <property type="match status" value="1"/>
</dbReference>
<evidence type="ECO:0000256" key="3">
    <source>
        <dbReference type="ARBA" id="ARBA00023235"/>
    </source>
</evidence>
<feature type="compositionally biased region" description="Basic and acidic residues" evidence="4">
    <location>
        <begin position="278"/>
        <end position="287"/>
    </location>
</feature>
<dbReference type="InterPro" id="IPR042214">
    <property type="entry name" value="TruD_catalytic"/>
</dbReference>
<dbReference type="GO" id="GO:0005634">
    <property type="term" value="C:nucleus"/>
    <property type="evidence" value="ECO:0007669"/>
    <property type="project" value="TreeGrafter"/>
</dbReference>
<dbReference type="PANTHER" id="PTHR13326:SF21">
    <property type="entry name" value="PSEUDOURIDYLATE SYNTHASE PUS7L"/>
    <property type="match status" value="1"/>
</dbReference>
<feature type="domain" description="TRUD" evidence="5">
    <location>
        <begin position="426"/>
        <end position="673"/>
    </location>
</feature>
<comment type="similarity">
    <text evidence="1">Belongs to the pseudouridine synthase TruD family.</text>
</comment>
<evidence type="ECO:0000313" key="7">
    <source>
        <dbReference type="Proteomes" id="UP000053201"/>
    </source>
</evidence>
<dbReference type="FunFam" id="3.30.2350.20:FF:000003">
    <property type="entry name" value="Pseudouridylate synthase 7 homolog"/>
    <property type="match status" value="1"/>
</dbReference>
<organism evidence="6 7">
    <name type="scientific">Spizellomyces punctatus (strain DAOM BR117)</name>
    <dbReference type="NCBI Taxonomy" id="645134"/>
    <lineage>
        <taxon>Eukaryota</taxon>
        <taxon>Fungi</taxon>
        <taxon>Fungi incertae sedis</taxon>
        <taxon>Chytridiomycota</taxon>
        <taxon>Chytridiomycota incertae sedis</taxon>
        <taxon>Chytridiomycetes</taxon>
        <taxon>Spizellomycetales</taxon>
        <taxon>Spizellomycetaceae</taxon>
        <taxon>Spizellomyces</taxon>
    </lineage>
</organism>
<dbReference type="InterPro" id="IPR020119">
    <property type="entry name" value="PsdUridine_synth_TruD_CS"/>
</dbReference>
<dbReference type="SUPFAM" id="SSF55120">
    <property type="entry name" value="Pseudouridine synthase"/>
    <property type="match status" value="1"/>
</dbReference>
<evidence type="ECO:0000256" key="4">
    <source>
        <dbReference type="SAM" id="MobiDB-lite"/>
    </source>
</evidence>
<dbReference type="STRING" id="645134.A0A0L0H8X4"/>
<dbReference type="InterPro" id="IPR001656">
    <property type="entry name" value="PsdUridine_synth_TruD"/>
</dbReference>
<dbReference type="PIRSF" id="PIRSF037016">
    <property type="entry name" value="Pseudouridin_synth_euk_prd"/>
    <property type="match status" value="1"/>
</dbReference>
<name>A0A0L0H8X4_SPIPD</name>
<dbReference type="OMA" id="WINYFGH"/>
<dbReference type="Gene3D" id="3.30.2350.20">
    <property type="entry name" value="TruD, catalytic domain"/>
    <property type="match status" value="2"/>
</dbReference>
<reference evidence="6 7" key="1">
    <citation type="submission" date="2009-08" db="EMBL/GenBank/DDBJ databases">
        <title>The Genome Sequence of Spizellomyces punctatus strain DAOM BR117.</title>
        <authorList>
            <consortium name="The Broad Institute Genome Sequencing Platform"/>
            <person name="Russ C."/>
            <person name="Cuomo C."/>
            <person name="Shea T."/>
            <person name="Young S.K."/>
            <person name="Zeng Q."/>
            <person name="Koehrsen M."/>
            <person name="Haas B."/>
            <person name="Borodovsky M."/>
            <person name="Guigo R."/>
            <person name="Alvarado L."/>
            <person name="Berlin A."/>
            <person name="Bochicchio J."/>
            <person name="Borenstein D."/>
            <person name="Chapman S."/>
            <person name="Chen Z."/>
            <person name="Engels R."/>
            <person name="Freedman E."/>
            <person name="Gellesch M."/>
            <person name="Goldberg J."/>
            <person name="Griggs A."/>
            <person name="Gujja S."/>
            <person name="Heiman D."/>
            <person name="Hepburn T."/>
            <person name="Howarth C."/>
            <person name="Jen D."/>
            <person name="Larson L."/>
            <person name="Lewis B."/>
            <person name="Mehta T."/>
            <person name="Park D."/>
            <person name="Pearson M."/>
            <person name="Roberts A."/>
            <person name="Saif S."/>
            <person name="Shenoy N."/>
            <person name="Sisk P."/>
            <person name="Stolte C."/>
            <person name="Sykes S."/>
            <person name="Thomson T."/>
            <person name="Walk T."/>
            <person name="White J."/>
            <person name="Yandava C."/>
            <person name="Burger G."/>
            <person name="Gray M.W."/>
            <person name="Holland P.W.H."/>
            <person name="King N."/>
            <person name="Lang F.B.F."/>
            <person name="Roger A.J."/>
            <person name="Ruiz-Trillo I."/>
            <person name="Lander E."/>
            <person name="Nusbaum C."/>
        </authorList>
    </citation>
    <scope>NUCLEOTIDE SEQUENCE [LARGE SCALE GENOMIC DNA]</scope>
    <source>
        <strain evidence="6 7">DAOM BR117</strain>
    </source>
</reference>
<feature type="compositionally biased region" description="Low complexity" evidence="4">
    <location>
        <begin position="224"/>
        <end position="237"/>
    </location>
</feature>
<evidence type="ECO:0000256" key="2">
    <source>
        <dbReference type="ARBA" id="ARBA00022694"/>
    </source>
</evidence>
<accession>A0A0L0H8X4</accession>
<dbReference type="Proteomes" id="UP000053201">
    <property type="component" value="Unassembled WGS sequence"/>
</dbReference>
<evidence type="ECO:0000256" key="1">
    <source>
        <dbReference type="ARBA" id="ARBA00007953"/>
    </source>
</evidence>
<feature type="region of interest" description="Disordered" evidence="4">
    <location>
        <begin position="200"/>
        <end position="239"/>
    </location>
</feature>
<dbReference type="GO" id="GO:0008033">
    <property type="term" value="P:tRNA processing"/>
    <property type="evidence" value="ECO:0007669"/>
    <property type="project" value="UniProtKB-KW"/>
</dbReference>
<dbReference type="EMBL" id="KQ257464">
    <property type="protein sequence ID" value="KNC97451.1"/>
    <property type="molecule type" value="Genomic_DNA"/>
</dbReference>
<dbReference type="InterPro" id="IPR011760">
    <property type="entry name" value="PsdUridine_synth_TruD_insert"/>
</dbReference>
<dbReference type="InParanoid" id="A0A0L0H8X4"/>
<dbReference type="PROSITE" id="PS01268">
    <property type="entry name" value="UPF0024"/>
    <property type="match status" value="1"/>
</dbReference>
<protein>
    <submittedName>
        <fullName evidence="6">TruD family tRNA pseudouridine synthase</fullName>
    </submittedName>
</protein>
<keyword evidence="3" id="KW-0413">Isomerase</keyword>
<dbReference type="GeneID" id="27690592"/>
<keyword evidence="7" id="KW-1185">Reference proteome</keyword>
<proteinExistence type="inferred from homology"/>
<dbReference type="GO" id="GO:0003723">
    <property type="term" value="F:RNA binding"/>
    <property type="evidence" value="ECO:0007669"/>
    <property type="project" value="InterPro"/>
</dbReference>
<dbReference type="PANTHER" id="PTHR13326">
    <property type="entry name" value="TRNA PSEUDOURIDINE SYNTHASE D"/>
    <property type="match status" value="1"/>
</dbReference>
<feature type="region of interest" description="Disordered" evidence="4">
    <location>
        <begin position="271"/>
        <end position="303"/>
    </location>
</feature>
<dbReference type="InterPro" id="IPR020103">
    <property type="entry name" value="PsdUridine_synth_cat_dom_sf"/>
</dbReference>
<dbReference type="AlphaFoldDB" id="A0A0L0H8X4"/>
<dbReference type="GO" id="GO:0001522">
    <property type="term" value="P:pseudouridine synthesis"/>
    <property type="evidence" value="ECO:0007669"/>
    <property type="project" value="InterPro"/>
</dbReference>
<gene>
    <name evidence="6" type="ORF">SPPG_07372</name>
</gene>
<dbReference type="NCBIfam" id="TIGR00094">
    <property type="entry name" value="tRNA_TruD_broad"/>
    <property type="match status" value="1"/>
</dbReference>
<dbReference type="PROSITE" id="PS50984">
    <property type="entry name" value="TRUD"/>
    <property type="match status" value="1"/>
</dbReference>
<dbReference type="eggNOG" id="KOG2339">
    <property type="taxonomic scope" value="Eukaryota"/>
</dbReference>
<evidence type="ECO:0000313" key="6">
    <source>
        <dbReference type="EMBL" id="KNC97451.1"/>
    </source>
</evidence>
<keyword evidence="2" id="KW-0819">tRNA processing</keyword>
<dbReference type="GO" id="GO:0009982">
    <property type="term" value="F:pseudouridine synthase activity"/>
    <property type="evidence" value="ECO:0007669"/>
    <property type="project" value="InterPro"/>
</dbReference>